<sequence>MLNIELYAKHVNGEIDIKKLTNPPPPPKPDIELEYYIYKMIGNRARMLASTNGRRTQPCNVTIVFDGNTGKLKTIRIIDENKNENI</sequence>
<evidence type="ECO:0000313" key="1">
    <source>
        <dbReference type="EMBL" id="CAB4127847.1"/>
    </source>
</evidence>
<dbReference type="EMBL" id="LR796215">
    <property type="protein sequence ID" value="CAB4127847.1"/>
    <property type="molecule type" value="Genomic_DNA"/>
</dbReference>
<organism evidence="1">
    <name type="scientific">uncultured Caudovirales phage</name>
    <dbReference type="NCBI Taxonomy" id="2100421"/>
    <lineage>
        <taxon>Viruses</taxon>
        <taxon>Duplodnaviria</taxon>
        <taxon>Heunggongvirae</taxon>
        <taxon>Uroviricota</taxon>
        <taxon>Caudoviricetes</taxon>
        <taxon>Peduoviridae</taxon>
        <taxon>Maltschvirus</taxon>
        <taxon>Maltschvirus maltsch</taxon>
    </lineage>
</organism>
<proteinExistence type="predicted"/>
<reference evidence="1" key="1">
    <citation type="submission" date="2020-04" db="EMBL/GenBank/DDBJ databases">
        <authorList>
            <person name="Chiriac C."/>
            <person name="Salcher M."/>
            <person name="Ghai R."/>
            <person name="Kavagutti S V."/>
        </authorList>
    </citation>
    <scope>NUCLEOTIDE SEQUENCE</scope>
</reference>
<accession>A0A6J5L3M3</accession>
<gene>
    <name evidence="1" type="ORF">UFOVP96_24</name>
</gene>
<name>A0A6J5L3M3_9CAUD</name>
<protein>
    <submittedName>
        <fullName evidence="1">Uncharacterized protein</fullName>
    </submittedName>
</protein>